<dbReference type="EMBL" id="CM035429">
    <property type="protein sequence ID" value="KAH7300350.1"/>
    <property type="molecule type" value="Genomic_DNA"/>
</dbReference>
<accession>A0A8T2RVM3</accession>
<gene>
    <name evidence="1" type="ORF">KP509_24G057800</name>
</gene>
<dbReference type="PANTHER" id="PTHR33264">
    <property type="entry name" value="EXPRESSED PROTEIN"/>
    <property type="match status" value="1"/>
</dbReference>
<comment type="caution">
    <text evidence="1">The sequence shown here is derived from an EMBL/GenBank/DDBJ whole genome shotgun (WGS) entry which is preliminary data.</text>
</comment>
<keyword evidence="2" id="KW-1185">Reference proteome</keyword>
<proteinExistence type="predicted"/>
<reference evidence="1" key="1">
    <citation type="submission" date="2021-08" db="EMBL/GenBank/DDBJ databases">
        <title>WGS assembly of Ceratopteris richardii.</title>
        <authorList>
            <person name="Marchant D.B."/>
            <person name="Chen G."/>
            <person name="Jenkins J."/>
            <person name="Shu S."/>
            <person name="Leebens-Mack J."/>
            <person name="Grimwood J."/>
            <person name="Schmutz J."/>
            <person name="Soltis P."/>
            <person name="Soltis D."/>
            <person name="Chen Z.-H."/>
        </authorList>
    </citation>
    <scope>NUCLEOTIDE SEQUENCE</scope>
    <source>
        <strain evidence="1">Whitten #5841</strain>
        <tissue evidence="1">Leaf</tissue>
    </source>
</reference>
<organism evidence="1 2">
    <name type="scientific">Ceratopteris richardii</name>
    <name type="common">Triangle waterfern</name>
    <dbReference type="NCBI Taxonomy" id="49495"/>
    <lineage>
        <taxon>Eukaryota</taxon>
        <taxon>Viridiplantae</taxon>
        <taxon>Streptophyta</taxon>
        <taxon>Embryophyta</taxon>
        <taxon>Tracheophyta</taxon>
        <taxon>Polypodiopsida</taxon>
        <taxon>Polypodiidae</taxon>
        <taxon>Polypodiales</taxon>
        <taxon>Pteridineae</taxon>
        <taxon>Pteridaceae</taxon>
        <taxon>Parkerioideae</taxon>
        <taxon>Ceratopteris</taxon>
    </lineage>
</organism>
<dbReference type="Proteomes" id="UP000825935">
    <property type="component" value="Chromosome 24"/>
</dbReference>
<dbReference type="AlphaFoldDB" id="A0A8T2RVM3"/>
<dbReference type="PANTHER" id="PTHR33264:SF69">
    <property type="entry name" value="WRKY DOMAIN-CONTAINING PROTEIN"/>
    <property type="match status" value="1"/>
</dbReference>
<protein>
    <submittedName>
        <fullName evidence="1">Uncharacterized protein</fullName>
    </submittedName>
</protein>
<sequence length="247" mass="26543">MAFSSKLCIFDKGSSSATSLASSTHFLSDPESSIASSSSSSVAECSPSPPSSYAHFDPTFAVTFARSSDGQLNQVVTSTWARRELANNTIKKNAPDSRRIRKCTCKKPVSASNRALIRCRKCHDSSVHQVCCRCLGSFAADCAAICCCPCAVFSLLAMFLIHLPSALAKRAIGRMKKTVCGKKGAPSCDNNDRKDAKFAMSPPISDNAPCKENKEAEALHIVRFDSENLLKYFGAEHVGFGSLSHDS</sequence>
<dbReference type="OrthoDB" id="1984329at2759"/>
<evidence type="ECO:0000313" key="1">
    <source>
        <dbReference type="EMBL" id="KAH7300350.1"/>
    </source>
</evidence>
<evidence type="ECO:0000313" key="2">
    <source>
        <dbReference type="Proteomes" id="UP000825935"/>
    </source>
</evidence>
<name>A0A8T2RVM3_CERRI</name>